<dbReference type="Proteomes" id="UP000575241">
    <property type="component" value="Unassembled WGS sequence"/>
</dbReference>
<gene>
    <name evidence="4" type="ORF">HNP52_004109</name>
</gene>
<dbReference type="EMBL" id="JACHLN010000004">
    <property type="protein sequence ID" value="MBB4841012.1"/>
    <property type="molecule type" value="Genomic_DNA"/>
</dbReference>
<name>A0A7W7K4Q7_9SPHN</name>
<feature type="compositionally biased region" description="Gly residues" evidence="1">
    <location>
        <begin position="131"/>
        <end position="176"/>
    </location>
</feature>
<evidence type="ECO:0000313" key="4">
    <source>
        <dbReference type="EMBL" id="MBB4841012.1"/>
    </source>
</evidence>
<protein>
    <recommendedName>
        <fullName evidence="3">Mannan-binding protein domain-containing protein</fullName>
    </recommendedName>
</protein>
<feature type="region of interest" description="Disordered" evidence="1">
    <location>
        <begin position="129"/>
        <end position="177"/>
    </location>
</feature>
<evidence type="ECO:0000256" key="2">
    <source>
        <dbReference type="SAM" id="SignalP"/>
    </source>
</evidence>
<dbReference type="InterPro" id="IPR053754">
    <property type="entry name" value="OligoMan_bind_ChitinaseAct_sf"/>
</dbReference>
<dbReference type="Pfam" id="PF12151">
    <property type="entry name" value="MVL"/>
    <property type="match status" value="1"/>
</dbReference>
<sequence>MLARISCLALSAALLAGTAASAAPASKPAAPAAMQRVDGNNVGRVRHSGGGAFVETRPGRWVEFADDGTLIHRFDETNRNRDAVNLYDPSRGARVRLDLRGGVISGIPRTGGPRLLYRITDLDPRRSNGWGDNGGWGEGGWGRPGGGRPGGGGNWDRPGGGGGNWDRPGGGWGSGGMIRDIEVGPIWNQRDAETKCRDTARNMRGEWTGNWRTTVQGRQSVCSIRFQR</sequence>
<evidence type="ECO:0000313" key="5">
    <source>
        <dbReference type="Proteomes" id="UP000575241"/>
    </source>
</evidence>
<dbReference type="AlphaFoldDB" id="A0A7W7K4Q7"/>
<reference evidence="4 5" key="1">
    <citation type="submission" date="2020-08" db="EMBL/GenBank/DDBJ databases">
        <title>Functional genomics of gut bacteria from endangered species of beetles.</title>
        <authorList>
            <person name="Carlos-Shanley C."/>
        </authorList>
    </citation>
    <scope>NUCLEOTIDE SEQUENCE [LARGE SCALE GENOMIC DNA]</scope>
    <source>
        <strain evidence="4 5">S00224</strain>
    </source>
</reference>
<evidence type="ECO:0000256" key="1">
    <source>
        <dbReference type="SAM" id="MobiDB-lite"/>
    </source>
</evidence>
<feature type="signal peptide" evidence="2">
    <location>
        <begin position="1"/>
        <end position="22"/>
    </location>
</feature>
<keyword evidence="2" id="KW-0732">Signal</keyword>
<accession>A0A7W7K4Q7</accession>
<dbReference type="InterPro" id="IPR021992">
    <property type="entry name" value="MVL"/>
</dbReference>
<proteinExistence type="predicted"/>
<dbReference type="RefSeq" id="WP_184169955.1">
    <property type="nucleotide sequence ID" value="NZ_JACHLN010000004.1"/>
</dbReference>
<organism evidence="4 5">
    <name type="scientific">Sphingomonas kyeonggiensis</name>
    <dbReference type="NCBI Taxonomy" id="1268553"/>
    <lineage>
        <taxon>Bacteria</taxon>
        <taxon>Pseudomonadati</taxon>
        <taxon>Pseudomonadota</taxon>
        <taxon>Alphaproteobacteria</taxon>
        <taxon>Sphingomonadales</taxon>
        <taxon>Sphingomonadaceae</taxon>
        <taxon>Sphingomonas</taxon>
    </lineage>
</organism>
<evidence type="ECO:0000259" key="3">
    <source>
        <dbReference type="Pfam" id="PF12151"/>
    </source>
</evidence>
<keyword evidence="5" id="KW-1185">Reference proteome</keyword>
<comment type="caution">
    <text evidence="4">The sequence shown here is derived from an EMBL/GenBank/DDBJ whole genome shotgun (WGS) entry which is preliminary data.</text>
</comment>
<dbReference type="Gene3D" id="3.30.1490.230">
    <property type="match status" value="1"/>
</dbReference>
<feature type="domain" description="Mannan-binding protein" evidence="3">
    <location>
        <begin position="189"/>
        <end position="224"/>
    </location>
</feature>
<feature type="chain" id="PRO_5031540174" description="Mannan-binding protein domain-containing protein" evidence="2">
    <location>
        <begin position="23"/>
        <end position="228"/>
    </location>
</feature>